<accession>A0A392Q0J7</accession>
<dbReference type="EMBL" id="LXQA010104555">
    <property type="protein sequence ID" value="MCI17240.1"/>
    <property type="molecule type" value="Genomic_DNA"/>
</dbReference>
<dbReference type="PANTHER" id="PTHR43254:SF3">
    <property type="entry name" value="C-TERMINAL BINDING PROTEIN AN"/>
    <property type="match status" value="1"/>
</dbReference>
<dbReference type="PANTHER" id="PTHR43254">
    <property type="entry name" value="C-TERMINAL BINDING PROTEIN AN-RELATED"/>
    <property type="match status" value="1"/>
</dbReference>
<feature type="non-terminal residue" evidence="2">
    <location>
        <position position="82"/>
    </location>
</feature>
<keyword evidence="3" id="KW-1185">Reference proteome</keyword>
<proteinExistence type="predicted"/>
<evidence type="ECO:0000313" key="3">
    <source>
        <dbReference type="Proteomes" id="UP000265520"/>
    </source>
</evidence>
<reference evidence="2 3" key="1">
    <citation type="journal article" date="2018" name="Front. Plant Sci.">
        <title>Red Clover (Trifolium pratense) and Zigzag Clover (T. medium) - A Picture of Genomic Similarities and Differences.</title>
        <authorList>
            <person name="Dluhosova J."/>
            <person name="Istvanek J."/>
            <person name="Nedelnik J."/>
            <person name="Repkova J."/>
        </authorList>
    </citation>
    <scope>NUCLEOTIDE SEQUENCE [LARGE SCALE GENOMIC DNA]</scope>
    <source>
        <strain evidence="3">cv. 10/8</strain>
        <tissue evidence="2">Leaf</tissue>
    </source>
</reference>
<dbReference type="Proteomes" id="UP000265520">
    <property type="component" value="Unassembled WGS sequence"/>
</dbReference>
<dbReference type="GO" id="GO:0000226">
    <property type="term" value="P:microtubule cytoskeleton organization"/>
    <property type="evidence" value="ECO:0007669"/>
    <property type="project" value="InterPro"/>
</dbReference>
<evidence type="ECO:0000256" key="1">
    <source>
        <dbReference type="SAM" id="MobiDB-lite"/>
    </source>
</evidence>
<name>A0A392Q0J7_9FABA</name>
<dbReference type="InterPro" id="IPR045015">
    <property type="entry name" value="AN-like"/>
</dbReference>
<dbReference type="AlphaFoldDB" id="A0A392Q0J7"/>
<sequence>MPNVLILPRSADYSEEVWMEIREKAISILQTFFIDGVIPKNALSDAEESEVDDENEQSDQQYKENALQIIVREQLDDAYSNP</sequence>
<evidence type="ECO:0000313" key="2">
    <source>
        <dbReference type="EMBL" id="MCI17240.1"/>
    </source>
</evidence>
<comment type="caution">
    <text evidence="2">The sequence shown here is derived from an EMBL/GenBank/DDBJ whole genome shotgun (WGS) entry which is preliminary data.</text>
</comment>
<organism evidence="2 3">
    <name type="scientific">Trifolium medium</name>
    <dbReference type="NCBI Taxonomy" id="97028"/>
    <lineage>
        <taxon>Eukaryota</taxon>
        <taxon>Viridiplantae</taxon>
        <taxon>Streptophyta</taxon>
        <taxon>Embryophyta</taxon>
        <taxon>Tracheophyta</taxon>
        <taxon>Spermatophyta</taxon>
        <taxon>Magnoliopsida</taxon>
        <taxon>eudicotyledons</taxon>
        <taxon>Gunneridae</taxon>
        <taxon>Pentapetalae</taxon>
        <taxon>rosids</taxon>
        <taxon>fabids</taxon>
        <taxon>Fabales</taxon>
        <taxon>Fabaceae</taxon>
        <taxon>Papilionoideae</taxon>
        <taxon>50 kb inversion clade</taxon>
        <taxon>NPAAA clade</taxon>
        <taxon>Hologalegina</taxon>
        <taxon>IRL clade</taxon>
        <taxon>Trifolieae</taxon>
        <taxon>Trifolium</taxon>
    </lineage>
</organism>
<feature type="compositionally biased region" description="Acidic residues" evidence="1">
    <location>
        <begin position="45"/>
        <end position="57"/>
    </location>
</feature>
<feature type="region of interest" description="Disordered" evidence="1">
    <location>
        <begin position="44"/>
        <end position="63"/>
    </location>
</feature>
<protein>
    <submittedName>
        <fullName evidence="2">C-terminal binding protein AN-like</fullName>
    </submittedName>
</protein>